<proteinExistence type="predicted"/>
<name>A0ACC2U2H6_9FUNG</name>
<dbReference type="Proteomes" id="UP001165960">
    <property type="component" value="Unassembled WGS sequence"/>
</dbReference>
<gene>
    <name evidence="1" type="ORF">DSO57_1019494</name>
</gene>
<organism evidence="1 2">
    <name type="scientific">Entomophthora muscae</name>
    <dbReference type="NCBI Taxonomy" id="34485"/>
    <lineage>
        <taxon>Eukaryota</taxon>
        <taxon>Fungi</taxon>
        <taxon>Fungi incertae sedis</taxon>
        <taxon>Zoopagomycota</taxon>
        <taxon>Entomophthoromycotina</taxon>
        <taxon>Entomophthoromycetes</taxon>
        <taxon>Entomophthorales</taxon>
        <taxon>Entomophthoraceae</taxon>
        <taxon>Entomophthora</taxon>
    </lineage>
</organism>
<protein>
    <submittedName>
        <fullName evidence="1">Uncharacterized protein</fullName>
    </submittedName>
</protein>
<dbReference type="EMBL" id="QTSX02001508">
    <property type="protein sequence ID" value="KAJ9080961.1"/>
    <property type="molecule type" value="Genomic_DNA"/>
</dbReference>
<accession>A0ACC2U2H6</accession>
<evidence type="ECO:0000313" key="1">
    <source>
        <dbReference type="EMBL" id="KAJ9080961.1"/>
    </source>
</evidence>
<sequence length="143" mass="16761">MDPVKRIVEVELLKEEITTQKQALSSFNSKLQVNQQALDYLDCNDDIPKLWMNFGTMFIKFPNQKIQTLLKADSADSQKNMKRLEKEIAEKTRELRKKEGKSIAQCNFEHPKPWNSPIFFEAEFNYFMMLAQLVISLLFSCAY</sequence>
<keyword evidence="2" id="KW-1185">Reference proteome</keyword>
<evidence type="ECO:0000313" key="2">
    <source>
        <dbReference type="Proteomes" id="UP001165960"/>
    </source>
</evidence>
<comment type="caution">
    <text evidence="1">The sequence shown here is derived from an EMBL/GenBank/DDBJ whole genome shotgun (WGS) entry which is preliminary data.</text>
</comment>
<reference evidence="1" key="1">
    <citation type="submission" date="2022-04" db="EMBL/GenBank/DDBJ databases">
        <title>Genome of the entomopathogenic fungus Entomophthora muscae.</title>
        <authorList>
            <person name="Elya C."/>
            <person name="Lovett B.R."/>
            <person name="Lee E."/>
            <person name="Macias A.M."/>
            <person name="Hajek A.E."/>
            <person name="De Bivort B.L."/>
            <person name="Kasson M.T."/>
            <person name="De Fine Licht H.H."/>
            <person name="Stajich J.E."/>
        </authorList>
    </citation>
    <scope>NUCLEOTIDE SEQUENCE</scope>
    <source>
        <strain evidence="1">Berkeley</strain>
    </source>
</reference>